<dbReference type="Pfam" id="PF00069">
    <property type="entry name" value="Pkinase"/>
    <property type="match status" value="1"/>
</dbReference>
<evidence type="ECO:0000259" key="9">
    <source>
        <dbReference type="SMART" id="SM00220"/>
    </source>
</evidence>
<dbReference type="EC" id="2.7.11.1" evidence="1"/>
<evidence type="ECO:0000256" key="6">
    <source>
        <dbReference type="ARBA" id="ARBA00022840"/>
    </source>
</evidence>
<proteinExistence type="predicted"/>
<gene>
    <name evidence="11" type="ORF">IHE44_0013598</name>
    <name evidence="10" type="ORF">IHE44_012079</name>
</gene>
<evidence type="ECO:0000256" key="3">
    <source>
        <dbReference type="ARBA" id="ARBA00022679"/>
    </source>
</evidence>
<sequence length="198" mass="22462">MQCSHPPKPPDVFAGSSVSEPDVRGLCGLLGKPRLFLPPAVTPCSAHFIARTFEARDRLFFVMEFVNGGDLMFHIQKSRRFDEDRARFYAAEIISALMFLHGRGIIYRVYCAPLTTEAWDKDLGIWDQLMLDAARKMLVKQLVSCDPIFSQTGNNQLNNSEFLFWQSSHRICSLMGKEWLNLILGMAQSMLGEQQSVI</sequence>
<comment type="catalytic activity">
    <reaction evidence="8">
        <text>L-seryl-[protein] + ATP = O-phospho-L-seryl-[protein] + ADP + H(+)</text>
        <dbReference type="Rhea" id="RHEA:17989"/>
        <dbReference type="Rhea" id="RHEA-COMP:9863"/>
        <dbReference type="Rhea" id="RHEA-COMP:11604"/>
        <dbReference type="ChEBI" id="CHEBI:15378"/>
        <dbReference type="ChEBI" id="CHEBI:29999"/>
        <dbReference type="ChEBI" id="CHEBI:30616"/>
        <dbReference type="ChEBI" id="CHEBI:83421"/>
        <dbReference type="ChEBI" id="CHEBI:456216"/>
        <dbReference type="EC" id="2.7.11.1"/>
    </reaction>
</comment>
<accession>A0A835TY94</accession>
<evidence type="ECO:0000313" key="12">
    <source>
        <dbReference type="Proteomes" id="UP000618051"/>
    </source>
</evidence>
<keyword evidence="6" id="KW-0067">ATP-binding</keyword>
<keyword evidence="4" id="KW-0547">Nucleotide-binding</keyword>
<evidence type="ECO:0000256" key="1">
    <source>
        <dbReference type="ARBA" id="ARBA00012513"/>
    </source>
</evidence>
<name>A0A835TY94_9PASS</name>
<dbReference type="Proteomes" id="UP000618051">
    <property type="component" value="Unassembled WGS sequence"/>
</dbReference>
<protein>
    <recommendedName>
        <fullName evidence="1">non-specific serine/threonine protein kinase</fullName>
        <ecNumber evidence="1">2.7.11.1</ecNumber>
    </recommendedName>
</protein>
<comment type="caution">
    <text evidence="10">The sequence shown here is derived from an EMBL/GenBank/DDBJ whole genome shotgun (WGS) entry which is preliminary data.</text>
</comment>
<comment type="catalytic activity">
    <reaction evidence="7">
        <text>L-threonyl-[protein] + ATP = O-phospho-L-threonyl-[protein] + ADP + H(+)</text>
        <dbReference type="Rhea" id="RHEA:46608"/>
        <dbReference type="Rhea" id="RHEA-COMP:11060"/>
        <dbReference type="Rhea" id="RHEA-COMP:11605"/>
        <dbReference type="ChEBI" id="CHEBI:15378"/>
        <dbReference type="ChEBI" id="CHEBI:30013"/>
        <dbReference type="ChEBI" id="CHEBI:30616"/>
        <dbReference type="ChEBI" id="CHEBI:61977"/>
        <dbReference type="ChEBI" id="CHEBI:456216"/>
        <dbReference type="EC" id="2.7.11.1"/>
    </reaction>
</comment>
<dbReference type="SMART" id="SM00220">
    <property type="entry name" value="S_TKc"/>
    <property type="match status" value="1"/>
</dbReference>
<dbReference type="GO" id="GO:0004674">
    <property type="term" value="F:protein serine/threonine kinase activity"/>
    <property type="evidence" value="ECO:0007669"/>
    <property type="project" value="UniProtKB-KW"/>
</dbReference>
<evidence type="ECO:0000256" key="4">
    <source>
        <dbReference type="ARBA" id="ARBA00022741"/>
    </source>
</evidence>
<keyword evidence="3" id="KW-0808">Transferase</keyword>
<dbReference type="AlphaFoldDB" id="A0A835TY94"/>
<reference evidence="11" key="3">
    <citation type="submission" date="2022-01" db="EMBL/GenBank/DDBJ databases">
        <authorList>
            <person name="Rubenstein D.R."/>
        </authorList>
    </citation>
    <scope>NUCLEOTIDE SEQUENCE</scope>
    <source>
        <strain evidence="11">SS15</strain>
        <tissue evidence="11">Liver</tissue>
    </source>
</reference>
<dbReference type="InterPro" id="IPR050236">
    <property type="entry name" value="Ser_Thr_kinase_AGC"/>
</dbReference>
<evidence type="ECO:0000313" key="11">
    <source>
        <dbReference type="EMBL" id="KAI1237520.1"/>
    </source>
</evidence>
<dbReference type="PANTHER" id="PTHR24356">
    <property type="entry name" value="SERINE/THREONINE-PROTEIN KINASE"/>
    <property type="match status" value="1"/>
</dbReference>
<dbReference type="Gene3D" id="3.30.200.20">
    <property type="entry name" value="Phosphorylase Kinase, domain 1"/>
    <property type="match status" value="1"/>
</dbReference>
<dbReference type="InterPro" id="IPR011009">
    <property type="entry name" value="Kinase-like_dom_sf"/>
</dbReference>
<evidence type="ECO:0000256" key="5">
    <source>
        <dbReference type="ARBA" id="ARBA00022777"/>
    </source>
</evidence>
<dbReference type="GO" id="GO:0005524">
    <property type="term" value="F:ATP binding"/>
    <property type="evidence" value="ECO:0007669"/>
    <property type="project" value="UniProtKB-KW"/>
</dbReference>
<keyword evidence="12" id="KW-1185">Reference proteome</keyword>
<dbReference type="EMBL" id="JADDUC010000059">
    <property type="protein sequence ID" value="KAG0120724.1"/>
    <property type="molecule type" value="Genomic_DNA"/>
</dbReference>
<reference evidence="10" key="1">
    <citation type="submission" date="2020-10" db="EMBL/GenBank/DDBJ databases">
        <title>Feather gene expression reveals the developmental basis of iridescence in African starlings.</title>
        <authorList>
            <person name="Rubenstein D.R."/>
        </authorList>
    </citation>
    <scope>NUCLEOTIDE SEQUENCE</scope>
    <source>
        <strain evidence="10">SS15</strain>
        <tissue evidence="10">Liver</tissue>
    </source>
</reference>
<evidence type="ECO:0000256" key="8">
    <source>
        <dbReference type="ARBA" id="ARBA00048679"/>
    </source>
</evidence>
<dbReference type="EMBL" id="JADDUC020000007">
    <property type="protein sequence ID" value="KAI1237520.1"/>
    <property type="molecule type" value="Genomic_DNA"/>
</dbReference>
<keyword evidence="5" id="KW-0418">Kinase</keyword>
<dbReference type="Gene3D" id="1.10.510.10">
    <property type="entry name" value="Transferase(Phosphotransferase) domain 1"/>
    <property type="match status" value="1"/>
</dbReference>
<reference evidence="11 12" key="2">
    <citation type="journal article" date="2021" name="J. Hered.">
        <title>Feather Gene Expression Elucidates the Developmental Basis of Plumage Iridescence in African Starlings.</title>
        <authorList>
            <person name="Rubenstein D.R."/>
            <person name="Corvelo A."/>
            <person name="MacManes M.D."/>
            <person name="Maia R."/>
            <person name="Narzisi G."/>
            <person name="Rousaki A."/>
            <person name="Vandenabeele P."/>
            <person name="Shawkey M.D."/>
            <person name="Solomon J."/>
        </authorList>
    </citation>
    <scope>NUCLEOTIDE SEQUENCE [LARGE SCALE GENOMIC DNA]</scope>
    <source>
        <strain evidence="11">SS15</strain>
    </source>
</reference>
<evidence type="ECO:0000256" key="7">
    <source>
        <dbReference type="ARBA" id="ARBA00047899"/>
    </source>
</evidence>
<keyword evidence="2" id="KW-0723">Serine/threonine-protein kinase</keyword>
<dbReference type="SUPFAM" id="SSF56112">
    <property type="entry name" value="Protein kinase-like (PK-like)"/>
    <property type="match status" value="1"/>
</dbReference>
<dbReference type="OrthoDB" id="10047816at2759"/>
<evidence type="ECO:0000313" key="10">
    <source>
        <dbReference type="EMBL" id="KAG0120724.1"/>
    </source>
</evidence>
<dbReference type="GO" id="GO:0035556">
    <property type="term" value="P:intracellular signal transduction"/>
    <property type="evidence" value="ECO:0007669"/>
    <property type="project" value="TreeGrafter"/>
</dbReference>
<feature type="domain" description="Protein kinase" evidence="9">
    <location>
        <begin position="1"/>
        <end position="163"/>
    </location>
</feature>
<organism evidence="10">
    <name type="scientific">Lamprotornis superbus</name>
    <dbReference type="NCBI Taxonomy" id="245042"/>
    <lineage>
        <taxon>Eukaryota</taxon>
        <taxon>Metazoa</taxon>
        <taxon>Chordata</taxon>
        <taxon>Craniata</taxon>
        <taxon>Vertebrata</taxon>
        <taxon>Euteleostomi</taxon>
        <taxon>Archelosauria</taxon>
        <taxon>Archosauria</taxon>
        <taxon>Dinosauria</taxon>
        <taxon>Saurischia</taxon>
        <taxon>Theropoda</taxon>
        <taxon>Coelurosauria</taxon>
        <taxon>Aves</taxon>
        <taxon>Neognathae</taxon>
        <taxon>Neoaves</taxon>
        <taxon>Telluraves</taxon>
        <taxon>Australaves</taxon>
        <taxon>Passeriformes</taxon>
        <taxon>Sturnidae</taxon>
        <taxon>Lamprotornis</taxon>
    </lineage>
</organism>
<dbReference type="InterPro" id="IPR000719">
    <property type="entry name" value="Prot_kinase_dom"/>
</dbReference>
<dbReference type="PANTHER" id="PTHR24356:SF192">
    <property type="entry name" value="PROTEIN KINASE C ETA TYPE"/>
    <property type="match status" value="1"/>
</dbReference>
<evidence type="ECO:0000256" key="2">
    <source>
        <dbReference type="ARBA" id="ARBA00022527"/>
    </source>
</evidence>